<accession>A0A558BXB0</accession>
<gene>
    <name evidence="2" type="ORF">FNT36_06755</name>
</gene>
<proteinExistence type="predicted"/>
<reference evidence="2 3" key="1">
    <citation type="submission" date="2019-07" db="EMBL/GenBank/DDBJ databases">
        <title>Hymenobacter sp. straun FUR1 Genome sequencing and assembly.</title>
        <authorList>
            <person name="Chhetri G."/>
        </authorList>
    </citation>
    <scope>NUCLEOTIDE SEQUENCE [LARGE SCALE GENOMIC DNA]</scope>
    <source>
        <strain evidence="2 3">Fur1</strain>
    </source>
</reference>
<name>A0A558BXB0_9BACT</name>
<dbReference type="AlphaFoldDB" id="A0A558BXB0"/>
<dbReference type="SUPFAM" id="SSF53335">
    <property type="entry name" value="S-adenosyl-L-methionine-dependent methyltransferases"/>
    <property type="match status" value="1"/>
</dbReference>
<dbReference type="GO" id="GO:0008168">
    <property type="term" value="F:methyltransferase activity"/>
    <property type="evidence" value="ECO:0007669"/>
    <property type="project" value="UniProtKB-KW"/>
</dbReference>
<dbReference type="Pfam" id="PF13649">
    <property type="entry name" value="Methyltransf_25"/>
    <property type="match status" value="1"/>
</dbReference>
<keyword evidence="3" id="KW-1185">Reference proteome</keyword>
<evidence type="ECO:0000313" key="2">
    <source>
        <dbReference type="EMBL" id="TVT41154.1"/>
    </source>
</evidence>
<protein>
    <submittedName>
        <fullName evidence="2">Class I SAM-dependent methyltransferase</fullName>
    </submittedName>
</protein>
<dbReference type="InterPro" id="IPR041698">
    <property type="entry name" value="Methyltransf_25"/>
</dbReference>
<dbReference type="Gene3D" id="3.40.50.150">
    <property type="entry name" value="Vaccinia Virus protein VP39"/>
    <property type="match status" value="1"/>
</dbReference>
<dbReference type="CDD" id="cd02440">
    <property type="entry name" value="AdoMet_MTases"/>
    <property type="match status" value="1"/>
</dbReference>
<evidence type="ECO:0000313" key="3">
    <source>
        <dbReference type="Proteomes" id="UP000317624"/>
    </source>
</evidence>
<comment type="caution">
    <text evidence="2">The sequence shown here is derived from an EMBL/GenBank/DDBJ whole genome shotgun (WGS) entry which is preliminary data.</text>
</comment>
<dbReference type="InterPro" id="IPR029063">
    <property type="entry name" value="SAM-dependent_MTases_sf"/>
</dbReference>
<feature type="domain" description="Methyltransferase" evidence="1">
    <location>
        <begin position="97"/>
        <end position="172"/>
    </location>
</feature>
<dbReference type="OrthoDB" id="448116at2"/>
<keyword evidence="2" id="KW-0489">Methyltransferase</keyword>
<dbReference type="EMBL" id="VMRJ01000002">
    <property type="protein sequence ID" value="TVT41154.1"/>
    <property type="molecule type" value="Genomic_DNA"/>
</dbReference>
<dbReference type="Proteomes" id="UP000317624">
    <property type="component" value="Unassembled WGS sequence"/>
</dbReference>
<keyword evidence="2" id="KW-0808">Transferase</keyword>
<dbReference type="GO" id="GO:0032259">
    <property type="term" value="P:methylation"/>
    <property type="evidence" value="ECO:0007669"/>
    <property type="project" value="UniProtKB-KW"/>
</dbReference>
<evidence type="ECO:0000259" key="1">
    <source>
        <dbReference type="Pfam" id="PF13649"/>
    </source>
</evidence>
<sequence>MPSARALRTWGRRASFCQIRYAYFWPPSVASTFGYPSYMHNPLGPWLDTAAILRYHRQRIREYGPGGAEALGWARSEGQQVRFQTLTQIGDLAYHSVLDAGCGYADLYPYLRARFAGVQYHGIEHMPELLAVAQARYHGAADITLSEGDFLRTPPPPADYVLASGALNYRPRNPQFIYRSIEKLFGSCRLGFGFNLLSWEPAGGGPLASYEPAVILAFCEQLAPRVELLEGYWEGDFTIFMYRQ</sequence>
<organism evidence="2 3">
    <name type="scientific">Hymenobacter setariae</name>
    <dbReference type="NCBI Taxonomy" id="2594794"/>
    <lineage>
        <taxon>Bacteria</taxon>
        <taxon>Pseudomonadati</taxon>
        <taxon>Bacteroidota</taxon>
        <taxon>Cytophagia</taxon>
        <taxon>Cytophagales</taxon>
        <taxon>Hymenobacteraceae</taxon>
        <taxon>Hymenobacter</taxon>
    </lineage>
</organism>